<evidence type="ECO:0000313" key="7">
    <source>
        <dbReference type="Proteomes" id="UP000254572"/>
    </source>
</evidence>
<dbReference type="PANTHER" id="PTHR37419:SF8">
    <property type="entry name" value="TOXIN YJJJ"/>
    <property type="match status" value="1"/>
</dbReference>
<gene>
    <name evidence="6" type="ORF">NCTC13294_00509</name>
</gene>
<dbReference type="Gene3D" id="1.10.1070.20">
    <property type="match status" value="1"/>
</dbReference>
<reference evidence="6 7" key="1">
    <citation type="submission" date="2018-06" db="EMBL/GenBank/DDBJ databases">
        <authorList>
            <consortium name="Pathogen Informatics"/>
            <person name="Doyle S."/>
        </authorList>
    </citation>
    <scope>NUCLEOTIDE SEQUENCE [LARGE SCALE GENOMIC DNA]</scope>
    <source>
        <strain evidence="6 7">NCTC13294</strain>
    </source>
</reference>
<evidence type="ECO:0000259" key="5">
    <source>
        <dbReference type="Pfam" id="PF13657"/>
    </source>
</evidence>
<dbReference type="RefSeq" id="WP_115610790.1">
    <property type="nucleotide sequence ID" value="NZ_JBHLZC010000001.1"/>
</dbReference>
<name>A0A381E0Y9_9GAMM</name>
<dbReference type="InterPro" id="IPR012893">
    <property type="entry name" value="HipA-like_C"/>
</dbReference>
<evidence type="ECO:0000313" key="6">
    <source>
        <dbReference type="EMBL" id="SUX19423.1"/>
    </source>
</evidence>
<sequence length="423" mass="46261">MTIFKPLRQLHVGRTLASGEQVAVGTLAQNRQGIFFAYQDDYLARFGNLSPFALRADTALQLAPSEPYDGLHGVFADSLPDGWGLLLQDRFFRRQGILPQQLTPLDRLAFVGHRGIGGLFFEPDQSVDAEDVADMAALGLAAQAVFDRQSEDVLQSLLAAGSSGGARPKAQVFMPASGAALVRSAPQPGDEAWIVKFTSPHLPLGHEEGLCEAVYLTMAAEAQLNPCTWRLLEAPPASGAAQWLAVRRFDWHGENGRLHQHSLAGLLNADFRLPSLDYEDLIKASRQLCQSVAVGEIQFRRAVFNLFACNQDDHGKNWAFLQNDAGEWQVSPFYDATFSPQRFGEHATAFAGFGKTPSVSAMQKLARHAGLDWPDAQRILRHTLDVLGGFAAHARHVGITPGTLRLIQAALNQVWQANRHLTA</sequence>
<feature type="domain" description="HipA N-terminal subdomain 1" evidence="5">
    <location>
        <begin position="21"/>
        <end position="119"/>
    </location>
</feature>
<evidence type="ECO:0000259" key="4">
    <source>
        <dbReference type="Pfam" id="PF07804"/>
    </source>
</evidence>
<evidence type="ECO:0000256" key="3">
    <source>
        <dbReference type="ARBA" id="ARBA00022777"/>
    </source>
</evidence>
<dbReference type="PANTHER" id="PTHR37419">
    <property type="entry name" value="SERINE/THREONINE-PROTEIN KINASE TOXIN HIPA"/>
    <property type="match status" value="1"/>
</dbReference>
<keyword evidence="2" id="KW-0808">Transferase</keyword>
<keyword evidence="3" id="KW-0418">Kinase</keyword>
<dbReference type="OrthoDB" id="9805913at2"/>
<dbReference type="GO" id="GO:0005829">
    <property type="term" value="C:cytosol"/>
    <property type="evidence" value="ECO:0007669"/>
    <property type="project" value="TreeGrafter"/>
</dbReference>
<comment type="similarity">
    <text evidence="1">Belongs to the HipA Ser/Thr kinase family.</text>
</comment>
<evidence type="ECO:0000256" key="2">
    <source>
        <dbReference type="ARBA" id="ARBA00022679"/>
    </source>
</evidence>
<accession>A0A381E0Y9</accession>
<protein>
    <submittedName>
        <fullName evidence="6">Putative DNA-binding transcriptional regulator</fullName>
    </submittedName>
</protein>
<dbReference type="InterPro" id="IPR017508">
    <property type="entry name" value="HipA_N1"/>
</dbReference>
<dbReference type="GO" id="GO:0004674">
    <property type="term" value="F:protein serine/threonine kinase activity"/>
    <property type="evidence" value="ECO:0007669"/>
    <property type="project" value="TreeGrafter"/>
</dbReference>
<dbReference type="GO" id="GO:0003677">
    <property type="term" value="F:DNA binding"/>
    <property type="evidence" value="ECO:0007669"/>
    <property type="project" value="UniProtKB-KW"/>
</dbReference>
<dbReference type="InterPro" id="IPR052028">
    <property type="entry name" value="HipA_Ser/Thr_kinase"/>
</dbReference>
<dbReference type="Proteomes" id="UP000254572">
    <property type="component" value="Unassembled WGS sequence"/>
</dbReference>
<proteinExistence type="inferred from homology"/>
<keyword evidence="6" id="KW-0238">DNA-binding</keyword>
<dbReference type="Pfam" id="PF07804">
    <property type="entry name" value="HipA_C"/>
    <property type="match status" value="1"/>
</dbReference>
<dbReference type="AlphaFoldDB" id="A0A381E0Y9"/>
<feature type="domain" description="HipA-like C-terminal" evidence="4">
    <location>
        <begin position="162"/>
        <end position="383"/>
    </location>
</feature>
<evidence type="ECO:0000256" key="1">
    <source>
        <dbReference type="ARBA" id="ARBA00010164"/>
    </source>
</evidence>
<dbReference type="EMBL" id="UFUW01000001">
    <property type="protein sequence ID" value="SUX19423.1"/>
    <property type="molecule type" value="Genomic_DNA"/>
</dbReference>
<dbReference type="Pfam" id="PF13657">
    <property type="entry name" value="Couple_hipA"/>
    <property type="match status" value="1"/>
</dbReference>
<keyword evidence="7" id="KW-1185">Reference proteome</keyword>
<organism evidence="6 7">
    <name type="scientific">Cardiobacterium valvarum</name>
    <dbReference type="NCBI Taxonomy" id="194702"/>
    <lineage>
        <taxon>Bacteria</taxon>
        <taxon>Pseudomonadati</taxon>
        <taxon>Pseudomonadota</taxon>
        <taxon>Gammaproteobacteria</taxon>
        <taxon>Cardiobacteriales</taxon>
        <taxon>Cardiobacteriaceae</taxon>
        <taxon>Cardiobacterium</taxon>
    </lineage>
</organism>